<evidence type="ECO:0000259" key="5">
    <source>
        <dbReference type="Pfam" id="PF00155"/>
    </source>
</evidence>
<dbReference type="InterPro" id="IPR004839">
    <property type="entry name" value="Aminotransferase_I/II_large"/>
</dbReference>
<evidence type="ECO:0000313" key="7">
    <source>
        <dbReference type="Proteomes" id="UP000257127"/>
    </source>
</evidence>
<dbReference type="GO" id="GO:0008483">
    <property type="term" value="F:transaminase activity"/>
    <property type="evidence" value="ECO:0007669"/>
    <property type="project" value="UniProtKB-KW"/>
</dbReference>
<organism evidence="6 7">
    <name type="scientific">Brumimicrobium aurantiacum</name>
    <dbReference type="NCBI Taxonomy" id="1737063"/>
    <lineage>
        <taxon>Bacteria</taxon>
        <taxon>Pseudomonadati</taxon>
        <taxon>Bacteroidota</taxon>
        <taxon>Flavobacteriia</taxon>
        <taxon>Flavobacteriales</taxon>
        <taxon>Crocinitomicaceae</taxon>
        <taxon>Brumimicrobium</taxon>
    </lineage>
</organism>
<evidence type="ECO:0000256" key="1">
    <source>
        <dbReference type="ARBA" id="ARBA00001933"/>
    </source>
</evidence>
<dbReference type="InterPro" id="IPR015422">
    <property type="entry name" value="PyrdxlP-dep_Trfase_small"/>
</dbReference>
<keyword evidence="3 6" id="KW-0808">Transferase</keyword>
<evidence type="ECO:0000256" key="4">
    <source>
        <dbReference type="ARBA" id="ARBA00022898"/>
    </source>
</evidence>
<comment type="cofactor">
    <cofactor evidence="1">
        <name>pyridoxal 5'-phosphate</name>
        <dbReference type="ChEBI" id="CHEBI:597326"/>
    </cofactor>
</comment>
<proteinExistence type="inferred from homology"/>
<evidence type="ECO:0000313" key="6">
    <source>
        <dbReference type="EMBL" id="RFC54979.1"/>
    </source>
</evidence>
<name>A0A3E1EZI1_9FLAO</name>
<dbReference type="Pfam" id="PF00155">
    <property type="entry name" value="Aminotran_1_2"/>
    <property type="match status" value="1"/>
</dbReference>
<sequence length="362" mass="40905">MNNIETFMKSALDKRTIELNIRKLRSYEGFTDFFSNDYLSLVEMQSPKDVDEKPGSSRLISGTTNSILKLEQKCAQFFNDESALIFNSGYDANVGVFASIPQRGDIILYDESAHASMIDGMRLSLANRKKFKHNDLADLEKKLQQQNATHCFVAVEGLYSMDGDLAPIKEMQALCEKYNAFLIVDEAHSGGVYGENGNGYCQALNVKPFLRIFTFGKAFSSNGACIVGSKISTDFLTNFARTFIFTTALNESTVARSLHIFENADFNAQQKKLQSNVQYFNEKFSEFRLTSDDSSPIKILRLKDRKEIRTVEGKLHDHKVGTVAVFSPAVPFEKECLRFSLHANNTKEEIDHLHDLIEEEMD</sequence>
<dbReference type="InterPro" id="IPR015421">
    <property type="entry name" value="PyrdxlP-dep_Trfase_major"/>
</dbReference>
<dbReference type="PANTHER" id="PTHR13693">
    <property type="entry name" value="CLASS II AMINOTRANSFERASE/8-AMINO-7-OXONONANOATE SYNTHASE"/>
    <property type="match status" value="1"/>
</dbReference>
<dbReference type="Gene3D" id="3.40.640.10">
    <property type="entry name" value="Type I PLP-dependent aspartate aminotransferase-like (Major domain)"/>
    <property type="match status" value="1"/>
</dbReference>
<comment type="similarity">
    <text evidence="2">Belongs to the class-II pyridoxal-phosphate-dependent aminotransferase family. BioF subfamily.</text>
</comment>
<keyword evidence="7" id="KW-1185">Reference proteome</keyword>
<dbReference type="InterPro" id="IPR015424">
    <property type="entry name" value="PyrdxlP-dep_Trfase"/>
</dbReference>
<evidence type="ECO:0000256" key="3">
    <source>
        <dbReference type="ARBA" id="ARBA00022679"/>
    </source>
</evidence>
<dbReference type="Gene3D" id="3.90.1150.10">
    <property type="entry name" value="Aspartate Aminotransferase, domain 1"/>
    <property type="match status" value="1"/>
</dbReference>
<dbReference type="PANTHER" id="PTHR13693:SF77">
    <property type="entry name" value="8-AMINO-7-OXONONANOATE SYNTHASE"/>
    <property type="match status" value="1"/>
</dbReference>
<evidence type="ECO:0000256" key="2">
    <source>
        <dbReference type="ARBA" id="ARBA00010008"/>
    </source>
</evidence>
<keyword evidence="4" id="KW-0663">Pyridoxal phosphate</keyword>
<keyword evidence="6" id="KW-0032">Aminotransferase</keyword>
<dbReference type="EMBL" id="QURB01000002">
    <property type="protein sequence ID" value="RFC54979.1"/>
    <property type="molecule type" value="Genomic_DNA"/>
</dbReference>
<feature type="domain" description="Aminotransferase class I/classII large" evidence="5">
    <location>
        <begin position="35"/>
        <end position="355"/>
    </location>
</feature>
<protein>
    <submittedName>
        <fullName evidence="6">Pyridoxal phosphate-dependent aminotransferase family protein</fullName>
    </submittedName>
</protein>
<dbReference type="GO" id="GO:0030170">
    <property type="term" value="F:pyridoxal phosphate binding"/>
    <property type="evidence" value="ECO:0007669"/>
    <property type="project" value="InterPro"/>
</dbReference>
<dbReference type="RefSeq" id="WP_116879958.1">
    <property type="nucleotide sequence ID" value="NZ_QURB01000002.1"/>
</dbReference>
<gene>
    <name evidence="6" type="ORF">DXU93_03925</name>
</gene>
<dbReference type="SUPFAM" id="SSF53383">
    <property type="entry name" value="PLP-dependent transferases"/>
    <property type="match status" value="1"/>
</dbReference>
<dbReference type="OrthoDB" id="9807157at2"/>
<reference evidence="6 7" key="1">
    <citation type="submission" date="2018-08" db="EMBL/GenBank/DDBJ databases">
        <title>The draft genome squence of Brumimicrobium sp. N62.</title>
        <authorList>
            <person name="Du Z.-J."/>
            <person name="Luo H.-R."/>
        </authorList>
    </citation>
    <scope>NUCLEOTIDE SEQUENCE [LARGE SCALE GENOMIC DNA]</scope>
    <source>
        <strain evidence="6 7">N62</strain>
    </source>
</reference>
<dbReference type="InterPro" id="IPR050087">
    <property type="entry name" value="AON_synthase_class-II"/>
</dbReference>
<accession>A0A3E1EZI1</accession>
<dbReference type="AlphaFoldDB" id="A0A3E1EZI1"/>
<dbReference type="Proteomes" id="UP000257127">
    <property type="component" value="Unassembled WGS sequence"/>
</dbReference>
<comment type="caution">
    <text evidence="6">The sequence shown here is derived from an EMBL/GenBank/DDBJ whole genome shotgun (WGS) entry which is preliminary data.</text>
</comment>